<evidence type="ECO:0000256" key="2">
    <source>
        <dbReference type="SAM" id="MobiDB-lite"/>
    </source>
</evidence>
<protein>
    <submittedName>
        <fullName evidence="3">Uncharacterized protein</fullName>
    </submittedName>
</protein>
<dbReference type="Proteomes" id="UP001152747">
    <property type="component" value="Unassembled WGS sequence"/>
</dbReference>
<sequence length="426" mass="51281">MECIRFIIRGCKRFIIICWRITCWCILCITFCCTPSKRDDNSEDPIIEAERAAERAERLRKLEEESHRRETEREERKKEHEEVMRKMEEAQREHEEEFQQNLARMEKENALRNNEQERELKNQLEEMENESAKKMRDKEESFNQQINKVQAQYDSEIAENREQTKSLIMKIQEESNRKSEESQLRTQKIEEETSEFLRLGEKRRLEKEKEIEELRQKTQIEMEKSRKMWEERKRQLDEQMRFIEMMMARKLWSLKLESYFTNRLNFLRTSNREVTRNYTLLVQVLLIAKRRIAEGNDVSDEFIYPKIQILQKSLKSEKELMMNESQSLLKILENGQWLFLTPVEHAVDSVAVSCENFELITSSINKSNYSNSIDSLKNAHIDLCSRIEAISTFSQIKENYQNFNYHPTNHDMIEDEPSCVQIEEID</sequence>
<comment type="caution">
    <text evidence="3">The sequence shown here is derived from an EMBL/GenBank/DDBJ whole genome shotgun (WGS) entry which is preliminary data.</text>
</comment>
<keyword evidence="4" id="KW-1185">Reference proteome</keyword>
<feature type="compositionally biased region" description="Basic and acidic residues" evidence="2">
    <location>
        <begin position="59"/>
        <end position="97"/>
    </location>
</feature>
<feature type="region of interest" description="Disordered" evidence="2">
    <location>
        <begin position="59"/>
        <end position="99"/>
    </location>
</feature>
<dbReference type="AlphaFoldDB" id="A0A9P1J436"/>
<dbReference type="EMBL" id="CANHGI010000006">
    <property type="protein sequence ID" value="CAI5456558.1"/>
    <property type="molecule type" value="Genomic_DNA"/>
</dbReference>
<evidence type="ECO:0000313" key="4">
    <source>
        <dbReference type="Proteomes" id="UP001152747"/>
    </source>
</evidence>
<feature type="coiled-coil region" evidence="1">
    <location>
        <begin position="197"/>
        <end position="224"/>
    </location>
</feature>
<proteinExistence type="predicted"/>
<evidence type="ECO:0000256" key="1">
    <source>
        <dbReference type="SAM" id="Coils"/>
    </source>
</evidence>
<organism evidence="3 4">
    <name type="scientific">Caenorhabditis angaria</name>
    <dbReference type="NCBI Taxonomy" id="860376"/>
    <lineage>
        <taxon>Eukaryota</taxon>
        <taxon>Metazoa</taxon>
        <taxon>Ecdysozoa</taxon>
        <taxon>Nematoda</taxon>
        <taxon>Chromadorea</taxon>
        <taxon>Rhabditida</taxon>
        <taxon>Rhabditina</taxon>
        <taxon>Rhabditomorpha</taxon>
        <taxon>Rhabditoidea</taxon>
        <taxon>Rhabditidae</taxon>
        <taxon>Peloderinae</taxon>
        <taxon>Caenorhabditis</taxon>
    </lineage>
</organism>
<evidence type="ECO:0000313" key="3">
    <source>
        <dbReference type="EMBL" id="CAI5456558.1"/>
    </source>
</evidence>
<name>A0A9P1J436_9PELO</name>
<keyword evidence="1" id="KW-0175">Coiled coil</keyword>
<accession>A0A9P1J436</accession>
<reference evidence="3" key="1">
    <citation type="submission" date="2022-11" db="EMBL/GenBank/DDBJ databases">
        <authorList>
            <person name="Kikuchi T."/>
        </authorList>
    </citation>
    <scope>NUCLEOTIDE SEQUENCE</scope>
    <source>
        <strain evidence="3">PS1010</strain>
    </source>
</reference>
<gene>
    <name evidence="3" type="ORF">CAMP_LOCUS19195</name>
</gene>